<dbReference type="VEuPathDB" id="FungiDB:TRIREDRAFT_102788"/>
<protein>
    <submittedName>
        <fullName evidence="1">Predicted protein</fullName>
    </submittedName>
</protein>
<dbReference type="HOGENOM" id="CLU_085784_0_0_1"/>
<dbReference type="eggNOG" id="ENOG502RR21">
    <property type="taxonomic scope" value="Eukaryota"/>
</dbReference>
<name>G0R899_HYPJQ</name>
<organism evidence="2">
    <name type="scientific">Hypocrea jecorina (strain QM6a)</name>
    <name type="common">Trichoderma reesei</name>
    <dbReference type="NCBI Taxonomy" id="431241"/>
    <lineage>
        <taxon>Eukaryota</taxon>
        <taxon>Fungi</taxon>
        <taxon>Dikarya</taxon>
        <taxon>Ascomycota</taxon>
        <taxon>Pezizomycotina</taxon>
        <taxon>Sordariomycetes</taxon>
        <taxon>Hypocreomycetidae</taxon>
        <taxon>Hypocreales</taxon>
        <taxon>Hypocreaceae</taxon>
        <taxon>Trichoderma</taxon>
    </lineage>
</organism>
<dbReference type="KEGG" id="tre:TRIREDRAFT_102788"/>
<proteinExistence type="predicted"/>
<gene>
    <name evidence="1" type="ORF">TRIREDRAFT_102788</name>
</gene>
<dbReference type="AlphaFoldDB" id="G0R899"/>
<evidence type="ECO:0000313" key="1">
    <source>
        <dbReference type="EMBL" id="EGR52841.1"/>
    </source>
</evidence>
<reference evidence="1 2" key="1">
    <citation type="journal article" date="2008" name="Nat. Biotechnol.">
        <title>Genome sequencing and analysis of the biomass-degrading fungus Trichoderma reesei (syn. Hypocrea jecorina).</title>
        <authorList>
            <person name="Martinez D."/>
            <person name="Berka R.M."/>
            <person name="Henrissat B."/>
            <person name="Saloheimo M."/>
            <person name="Arvas M."/>
            <person name="Baker S.E."/>
            <person name="Chapman J."/>
            <person name="Chertkov O."/>
            <person name="Coutinho P.M."/>
            <person name="Cullen D."/>
            <person name="Danchin E.G."/>
            <person name="Grigoriev I.V."/>
            <person name="Harris P."/>
            <person name="Jackson M."/>
            <person name="Kubicek C.P."/>
            <person name="Han C.S."/>
            <person name="Ho I."/>
            <person name="Larrondo L.F."/>
            <person name="de Leon A.L."/>
            <person name="Magnuson J.K."/>
            <person name="Merino S."/>
            <person name="Misra M."/>
            <person name="Nelson B."/>
            <person name="Putnam N."/>
            <person name="Robbertse B."/>
            <person name="Salamov A.A."/>
            <person name="Schmoll M."/>
            <person name="Terry A."/>
            <person name="Thayer N."/>
            <person name="Westerholm-Parvinen A."/>
            <person name="Schoch C.L."/>
            <person name="Yao J."/>
            <person name="Barabote R."/>
            <person name="Nelson M.A."/>
            <person name="Detter C."/>
            <person name="Bruce D."/>
            <person name="Kuske C.R."/>
            <person name="Xie G."/>
            <person name="Richardson P."/>
            <person name="Rokhsar D.S."/>
            <person name="Lucas S.M."/>
            <person name="Rubin E.M."/>
            <person name="Dunn-Coleman N."/>
            <person name="Ward M."/>
            <person name="Brettin T.S."/>
        </authorList>
    </citation>
    <scope>NUCLEOTIDE SEQUENCE [LARGE SCALE GENOMIC DNA]</scope>
    <source>
        <strain evidence="1 2">QM6a</strain>
    </source>
</reference>
<keyword evidence="2" id="KW-1185">Reference proteome</keyword>
<dbReference type="GeneID" id="18480472"/>
<dbReference type="EMBL" id="GL985056">
    <property type="protein sequence ID" value="EGR52841.1"/>
    <property type="molecule type" value="Genomic_DNA"/>
</dbReference>
<dbReference type="Proteomes" id="UP000008984">
    <property type="component" value="Unassembled WGS sequence"/>
</dbReference>
<dbReference type="RefSeq" id="XP_006961687.1">
    <property type="nucleotide sequence ID" value="XM_006961625.1"/>
</dbReference>
<dbReference type="OrthoDB" id="4899484at2759"/>
<sequence length="224" mass="24767">MAKLEIEKLRITKPTMRTFNLEVVVDVNESPENLDWTSHLTVSLFYQPRLIASIKLGNFNIRNMVGFKAFIQHLLPNNVDNGIGDDDGLTIAGCSVDEAHELSLNIELTGITKTYVDQFRIRVFGGRVTVDFILSNVNTIQLDFGNCVFSLEKGGNVLALLDGYFDIELGGSEIVLEGDAIVADTNFSGIAILKGVKALKEGNTWIAHAIRSFEAEVNLDRKHL</sequence>
<evidence type="ECO:0000313" key="2">
    <source>
        <dbReference type="Proteomes" id="UP000008984"/>
    </source>
</evidence>
<accession>G0R899</accession>